<protein>
    <submittedName>
        <fullName evidence="1">Staphylococcal nuclease</fullName>
    </submittedName>
</protein>
<gene>
    <name evidence="1" type="ORF">BV22DRAFT_1129844</name>
</gene>
<evidence type="ECO:0000313" key="1">
    <source>
        <dbReference type="EMBL" id="KAH7924409.1"/>
    </source>
</evidence>
<dbReference type="Proteomes" id="UP000790709">
    <property type="component" value="Unassembled WGS sequence"/>
</dbReference>
<evidence type="ECO:0000313" key="2">
    <source>
        <dbReference type="Proteomes" id="UP000790709"/>
    </source>
</evidence>
<reference evidence="1" key="1">
    <citation type="journal article" date="2021" name="New Phytol.">
        <title>Evolutionary innovations through gain and loss of genes in the ectomycorrhizal Boletales.</title>
        <authorList>
            <person name="Wu G."/>
            <person name="Miyauchi S."/>
            <person name="Morin E."/>
            <person name="Kuo A."/>
            <person name="Drula E."/>
            <person name="Varga T."/>
            <person name="Kohler A."/>
            <person name="Feng B."/>
            <person name="Cao Y."/>
            <person name="Lipzen A."/>
            <person name="Daum C."/>
            <person name="Hundley H."/>
            <person name="Pangilinan J."/>
            <person name="Johnson J."/>
            <person name="Barry K."/>
            <person name="LaButti K."/>
            <person name="Ng V."/>
            <person name="Ahrendt S."/>
            <person name="Min B."/>
            <person name="Choi I.G."/>
            <person name="Park H."/>
            <person name="Plett J.M."/>
            <person name="Magnuson J."/>
            <person name="Spatafora J.W."/>
            <person name="Nagy L.G."/>
            <person name="Henrissat B."/>
            <person name="Grigoriev I.V."/>
            <person name="Yang Z.L."/>
            <person name="Xu J."/>
            <person name="Martin F.M."/>
        </authorList>
    </citation>
    <scope>NUCLEOTIDE SEQUENCE</scope>
    <source>
        <strain evidence="1">KUC20120723A-06</strain>
    </source>
</reference>
<organism evidence="1 2">
    <name type="scientific">Leucogyrophana mollusca</name>
    <dbReference type="NCBI Taxonomy" id="85980"/>
    <lineage>
        <taxon>Eukaryota</taxon>
        <taxon>Fungi</taxon>
        <taxon>Dikarya</taxon>
        <taxon>Basidiomycota</taxon>
        <taxon>Agaricomycotina</taxon>
        <taxon>Agaricomycetes</taxon>
        <taxon>Agaricomycetidae</taxon>
        <taxon>Boletales</taxon>
        <taxon>Boletales incertae sedis</taxon>
        <taxon>Leucogyrophana</taxon>
    </lineage>
</organism>
<name>A0ACB8BGI4_9AGAM</name>
<proteinExistence type="predicted"/>
<keyword evidence="2" id="KW-1185">Reference proteome</keyword>
<dbReference type="EMBL" id="MU266425">
    <property type="protein sequence ID" value="KAH7924409.1"/>
    <property type="molecule type" value="Genomic_DNA"/>
</dbReference>
<sequence length="320" mass="35431">MPLLSWPSREPSQSPSQPKSEGLAAAKNNIKNRLRSRANELVSRPITVIALSAFALGSVSTLAAAFTYRRYFRRLRTSEWITPDVLARKRWIKGVVTSVGDADNFRLYHTPGIGWRWPLKFRRVPSLSKGGCIYARAMIPATDLSPELKDQTIHIRIAGVDAPEAAHFGRPAQPYAAESLAWLKGQIEGKTMYCQLIRRDQYSRVVSVVAHPPRFLPGFLVSGKSLALGMLKAGWVTTYEQAGAEYGSVGKDEFLRVESAAKVARRGMWKSGTAGETPAQYKRRYAQSSKSAEAGELSKAGSEAGRSTVSNWMKRLWSSR</sequence>
<accession>A0ACB8BGI4</accession>
<comment type="caution">
    <text evidence="1">The sequence shown here is derived from an EMBL/GenBank/DDBJ whole genome shotgun (WGS) entry which is preliminary data.</text>
</comment>